<feature type="region of interest" description="Disordered" evidence="1">
    <location>
        <begin position="161"/>
        <end position="183"/>
    </location>
</feature>
<dbReference type="InterPro" id="IPR051200">
    <property type="entry name" value="Host-pathogen_enzymatic-act"/>
</dbReference>
<comment type="caution">
    <text evidence="2">The sequence shown here is derived from an EMBL/GenBank/DDBJ whole genome shotgun (WGS) entry which is preliminary data.</text>
</comment>
<dbReference type="PANTHER" id="PTHR47197">
    <property type="entry name" value="PROTEIN NIRF"/>
    <property type="match status" value="1"/>
</dbReference>
<dbReference type="EMBL" id="CABQ01000049">
    <property type="protein sequence ID" value="CBI06971.1"/>
    <property type="molecule type" value="Genomic_DNA"/>
</dbReference>
<proteinExistence type="predicted"/>
<reference evidence="2" key="1">
    <citation type="submission" date="2009-10" db="EMBL/GenBank/DDBJ databases">
        <title>Diversity of trophic interactions inside an arsenic-rich microbial ecosystem.</title>
        <authorList>
            <person name="Bertin P.N."/>
            <person name="Heinrich-Salmeron A."/>
            <person name="Pelletier E."/>
            <person name="Goulhen-Chollet F."/>
            <person name="Arsene-Ploetze F."/>
            <person name="Gallien S."/>
            <person name="Calteau A."/>
            <person name="Vallenet D."/>
            <person name="Casiot C."/>
            <person name="Chane-Woon-Ming B."/>
            <person name="Giloteaux L."/>
            <person name="Barakat M."/>
            <person name="Bonnefoy V."/>
            <person name="Bruneel O."/>
            <person name="Chandler M."/>
            <person name="Cleiss J."/>
            <person name="Duran R."/>
            <person name="Elbaz-Poulichet F."/>
            <person name="Fonknechten N."/>
            <person name="Lauga B."/>
            <person name="Mornico D."/>
            <person name="Ortet P."/>
            <person name="Schaeffer C."/>
            <person name="Siguier P."/>
            <person name="Alexander Thil Smith A."/>
            <person name="Van Dorsselaer A."/>
            <person name="Weissenbach J."/>
            <person name="Medigue C."/>
            <person name="Le Paslier D."/>
        </authorList>
    </citation>
    <scope>NUCLEOTIDE SEQUENCE</scope>
</reference>
<protein>
    <recommendedName>
        <fullName evidence="3">YncE family protein</fullName>
    </recommendedName>
</protein>
<dbReference type="Gene3D" id="2.130.10.10">
    <property type="entry name" value="YVTN repeat-like/Quinoprotein amine dehydrogenase"/>
    <property type="match status" value="2"/>
</dbReference>
<gene>
    <name evidence="2" type="ORF">CARN6_0276</name>
</gene>
<sequence length="419" mass="45364">MRTPVAVPIVLGLLSLFLSVSTLVCAGQQTPLPTELSGNPYVIRDVWRIGGEGTWDYLALDPVAEQLLIAHSNQVQVVDLTSGRVIASIPGIGEARDIVLDPSGEYGYVSDAKMAMVRVFNRSTERIIASVPTGPSPRALVFEPQTQLLFVICAAPVVATPETAPTHPDGQTTRRRNTPKHPPVKSLINVIETKKWTPVGEFEVSGRLGFAQADRNGHIFVNVEDRKTVIRFNAADVVRQLRSPATADNSSTDADPDGTTSLPFDHLMRRLSLSAACEEPSALAIDDNHMRLFVACNNGRLEIINSDNGTPVAALPIGYDTGTVAYDANHSLIFTANGGGDGSMTIIRQHVTDSYEVIQQLDTLPRARTMAENPATGRIYMVTDIYGYDLSQPSGIGTLKTYPMPGSFETLVIDHFTGR</sequence>
<organism evidence="2">
    <name type="scientific">mine drainage metagenome</name>
    <dbReference type="NCBI Taxonomy" id="410659"/>
    <lineage>
        <taxon>unclassified sequences</taxon>
        <taxon>metagenomes</taxon>
        <taxon>ecological metagenomes</taxon>
    </lineage>
</organism>
<feature type="compositionally biased region" description="Basic residues" evidence="1">
    <location>
        <begin position="173"/>
        <end position="183"/>
    </location>
</feature>
<dbReference type="PANTHER" id="PTHR47197:SF3">
    <property type="entry name" value="DIHYDRO-HEME D1 DEHYDROGENASE"/>
    <property type="match status" value="1"/>
</dbReference>
<dbReference type="InterPro" id="IPR011048">
    <property type="entry name" value="Haem_d1_sf"/>
</dbReference>
<evidence type="ECO:0008006" key="3">
    <source>
        <dbReference type="Google" id="ProtNLM"/>
    </source>
</evidence>
<evidence type="ECO:0000313" key="2">
    <source>
        <dbReference type="EMBL" id="CBI06971.1"/>
    </source>
</evidence>
<name>E6QIA6_9ZZZZ</name>
<dbReference type="InterPro" id="IPR015943">
    <property type="entry name" value="WD40/YVTN_repeat-like_dom_sf"/>
</dbReference>
<accession>E6QIA6</accession>
<evidence type="ECO:0000256" key="1">
    <source>
        <dbReference type="SAM" id="MobiDB-lite"/>
    </source>
</evidence>
<dbReference type="AlphaFoldDB" id="E6QIA6"/>
<dbReference type="SUPFAM" id="SSF51004">
    <property type="entry name" value="C-terminal (heme d1) domain of cytochrome cd1-nitrite reductase"/>
    <property type="match status" value="1"/>
</dbReference>